<dbReference type="Proteomes" id="UP000236664">
    <property type="component" value="Unassembled WGS sequence"/>
</dbReference>
<keyword evidence="3" id="KW-1185">Reference proteome</keyword>
<protein>
    <submittedName>
        <fullName evidence="2">Uncharacterized protein</fullName>
    </submittedName>
</protein>
<feature type="chain" id="PRO_5014403332" evidence="1">
    <location>
        <begin position="16"/>
        <end position="186"/>
    </location>
</feature>
<keyword evidence="1" id="KW-0732">Signal</keyword>
<reference evidence="2 3" key="1">
    <citation type="submission" date="2017-06" db="EMBL/GenBank/DDBJ databases">
        <title>Genome of Fusarium nygamai isolate CS10214.</title>
        <authorList>
            <person name="Gardiner D.M."/>
            <person name="Obanor F."/>
            <person name="Kazan K."/>
        </authorList>
    </citation>
    <scope>NUCLEOTIDE SEQUENCE [LARGE SCALE GENOMIC DNA]</scope>
    <source>
        <strain evidence="2 3">CS10214</strain>
    </source>
</reference>
<dbReference type="OrthoDB" id="5084676at2759"/>
<feature type="signal peptide" evidence="1">
    <location>
        <begin position="1"/>
        <end position="15"/>
    </location>
</feature>
<gene>
    <name evidence="2" type="ORF">FNYG_15442</name>
</gene>
<sequence length="186" mass="20110">MKFSYLLPFVGLAQAVPAANPSHPFILDNPTIPVGDPASSEDLPGLSHIRRATQPALLNVTYCDVNVNGDPGFYTSWKAQNTRGQLYITQGIPSPGTKNGANPYEMYLQSGNPSQGGYIRFATNSNLLSLPLKISGSNVDYAKVKKSTNWQIVAQVDYSNIDQPANSPMIFYSEPSIGNIVYGPPT</sequence>
<proteinExistence type="predicted"/>
<accession>A0A2K0UDR1</accession>
<dbReference type="AlphaFoldDB" id="A0A2K0UDR1"/>
<comment type="caution">
    <text evidence="2">The sequence shown here is derived from an EMBL/GenBank/DDBJ whole genome shotgun (WGS) entry which is preliminary data.</text>
</comment>
<name>A0A2K0UDR1_GIBNY</name>
<dbReference type="STRING" id="42673.A0A2K0UDR1"/>
<evidence type="ECO:0000313" key="2">
    <source>
        <dbReference type="EMBL" id="PNP55913.1"/>
    </source>
</evidence>
<evidence type="ECO:0000313" key="3">
    <source>
        <dbReference type="Proteomes" id="UP000236664"/>
    </source>
</evidence>
<organism evidence="2 3">
    <name type="scientific">Gibberella nygamai</name>
    <name type="common">Bean root rot disease fungus</name>
    <name type="synonym">Fusarium nygamai</name>
    <dbReference type="NCBI Taxonomy" id="42673"/>
    <lineage>
        <taxon>Eukaryota</taxon>
        <taxon>Fungi</taxon>
        <taxon>Dikarya</taxon>
        <taxon>Ascomycota</taxon>
        <taxon>Pezizomycotina</taxon>
        <taxon>Sordariomycetes</taxon>
        <taxon>Hypocreomycetidae</taxon>
        <taxon>Hypocreales</taxon>
        <taxon>Nectriaceae</taxon>
        <taxon>Fusarium</taxon>
        <taxon>Fusarium fujikuroi species complex</taxon>
    </lineage>
</organism>
<evidence type="ECO:0000256" key="1">
    <source>
        <dbReference type="SAM" id="SignalP"/>
    </source>
</evidence>
<dbReference type="EMBL" id="MTQA01000571">
    <property type="protein sequence ID" value="PNP55913.1"/>
    <property type="molecule type" value="Genomic_DNA"/>
</dbReference>